<name>A0ABR2BTR3_9ROSI</name>
<evidence type="ECO:0000313" key="1">
    <source>
        <dbReference type="EMBL" id="KAK8510324.1"/>
    </source>
</evidence>
<protein>
    <submittedName>
        <fullName evidence="1">Uncharacterized protein</fullName>
    </submittedName>
</protein>
<sequence>MLSTTALISDLVHQSYIAPTTEESSDPVRHSSIFVNDSSSNGSDHFPHIMFSYSYFGDDSDYSDHSLKILLPCLFRYNLSKLSSLSGVFR</sequence>
<reference evidence="1 2" key="1">
    <citation type="journal article" date="2024" name="G3 (Bethesda)">
        <title>Genome assembly of Hibiscus sabdariffa L. provides insights into metabolisms of medicinal natural products.</title>
        <authorList>
            <person name="Kim T."/>
        </authorList>
    </citation>
    <scope>NUCLEOTIDE SEQUENCE [LARGE SCALE GENOMIC DNA]</scope>
    <source>
        <strain evidence="1">TK-2024</strain>
        <tissue evidence="1">Old leaves</tissue>
    </source>
</reference>
<organism evidence="1 2">
    <name type="scientific">Hibiscus sabdariffa</name>
    <name type="common">roselle</name>
    <dbReference type="NCBI Taxonomy" id="183260"/>
    <lineage>
        <taxon>Eukaryota</taxon>
        <taxon>Viridiplantae</taxon>
        <taxon>Streptophyta</taxon>
        <taxon>Embryophyta</taxon>
        <taxon>Tracheophyta</taxon>
        <taxon>Spermatophyta</taxon>
        <taxon>Magnoliopsida</taxon>
        <taxon>eudicotyledons</taxon>
        <taxon>Gunneridae</taxon>
        <taxon>Pentapetalae</taxon>
        <taxon>rosids</taxon>
        <taxon>malvids</taxon>
        <taxon>Malvales</taxon>
        <taxon>Malvaceae</taxon>
        <taxon>Malvoideae</taxon>
        <taxon>Hibiscus</taxon>
    </lineage>
</organism>
<evidence type="ECO:0000313" key="2">
    <source>
        <dbReference type="Proteomes" id="UP001472677"/>
    </source>
</evidence>
<gene>
    <name evidence="1" type="ORF">V6N12_073395</name>
</gene>
<accession>A0ABR2BTR3</accession>
<proteinExistence type="predicted"/>
<keyword evidence="2" id="KW-1185">Reference proteome</keyword>
<dbReference type="EMBL" id="JBBPBM010000087">
    <property type="protein sequence ID" value="KAK8510324.1"/>
    <property type="molecule type" value="Genomic_DNA"/>
</dbReference>
<dbReference type="Proteomes" id="UP001472677">
    <property type="component" value="Unassembled WGS sequence"/>
</dbReference>
<comment type="caution">
    <text evidence="1">The sequence shown here is derived from an EMBL/GenBank/DDBJ whole genome shotgun (WGS) entry which is preliminary data.</text>
</comment>